<evidence type="ECO:0000256" key="3">
    <source>
        <dbReference type="ARBA" id="ARBA00022576"/>
    </source>
</evidence>
<reference evidence="8" key="1">
    <citation type="submission" date="2019-06" db="EMBL/GenBank/DDBJ databases">
        <title>Draft genome sequence of the griseofulvin-producing fungus Xylaria cubensis strain G536.</title>
        <authorList>
            <person name="Mead M.E."/>
            <person name="Raja H.A."/>
            <person name="Steenwyk J.L."/>
            <person name="Knowles S.L."/>
            <person name="Oberlies N.H."/>
            <person name="Rokas A."/>
        </authorList>
    </citation>
    <scope>NUCLEOTIDE SEQUENCE [LARGE SCALE GENOMIC DNA]</scope>
    <source>
        <strain evidence="8">G536</strain>
    </source>
</reference>
<dbReference type="GO" id="GO:0008483">
    <property type="term" value="F:transaminase activity"/>
    <property type="evidence" value="ECO:0007669"/>
    <property type="project" value="UniProtKB-KW"/>
</dbReference>
<dbReference type="AlphaFoldDB" id="A0A553HRS4"/>
<keyword evidence="5" id="KW-0663">Pyridoxal phosphate</keyword>
<dbReference type="CDD" id="cd00609">
    <property type="entry name" value="AAT_like"/>
    <property type="match status" value="1"/>
</dbReference>
<dbReference type="PRINTS" id="PR00753">
    <property type="entry name" value="ACCSYNTHASE"/>
</dbReference>
<feature type="domain" description="Aminotransferase class I/classII large" evidence="6">
    <location>
        <begin position="91"/>
        <end position="463"/>
    </location>
</feature>
<evidence type="ECO:0000259" key="6">
    <source>
        <dbReference type="Pfam" id="PF00155"/>
    </source>
</evidence>
<evidence type="ECO:0000256" key="1">
    <source>
        <dbReference type="ARBA" id="ARBA00001933"/>
    </source>
</evidence>
<dbReference type="Pfam" id="PF00155">
    <property type="entry name" value="Aminotran_1_2"/>
    <property type="match status" value="1"/>
</dbReference>
<dbReference type="STRING" id="2512241.A0A553HRS4"/>
<dbReference type="Proteomes" id="UP000319160">
    <property type="component" value="Unassembled WGS sequence"/>
</dbReference>
<comment type="caution">
    <text evidence="7">The sequence shown here is derived from an EMBL/GenBank/DDBJ whole genome shotgun (WGS) entry which is preliminary data.</text>
</comment>
<dbReference type="GO" id="GO:0006520">
    <property type="term" value="P:amino acid metabolic process"/>
    <property type="evidence" value="ECO:0007669"/>
    <property type="project" value="TreeGrafter"/>
</dbReference>
<evidence type="ECO:0000256" key="4">
    <source>
        <dbReference type="ARBA" id="ARBA00022679"/>
    </source>
</evidence>
<sequence length="512" mass="57348">MFPIPAPVTLKTRHYYYTPSIGGVLLLRVMWYSSAKTRRQCWDKMLSRRVQKSLNWLGKALPAAPPYPEDVVKMDSAENWLVRPHILPIMKETINSNLEGEHLSYQKNYGGNPALLQATAAMLNKFFSPRLSVQPEHIVAGAGAAAILDSVDFAICDLDDGLLIDAPMWEGFGLASNLRNDDRLIPVARPPSYSTKEQAIEHYIKAMEGAPCRIRGIIVCNPQNPYGHIYPKFWMEAILQFCEAQDIHYISDEIYGMSTFGPSPTMSSSPGLSVSEKSQPIFESPETTFTSILSFDLERLGVDPARVHCIYGISKDLGSSGLRLGFFITQQNPELRHALAILNRFRVSNASSLIGLGLFSDLLALESIFAKNKLDLRRAAEYVGDFLAFHNVSFYRPTAGCFLWARLGGSSATKESDAAMWQKFASAGVALAIGGAFNETERGWFRITYALPREDLEKGVRRIETAMGVKEKWQPRDAREKMMTQKARSLQMRQKKSPMTFGLGLKWIMGWL</sequence>
<evidence type="ECO:0000313" key="7">
    <source>
        <dbReference type="EMBL" id="TRX90651.1"/>
    </source>
</evidence>
<accession>A0A553HRS4</accession>
<dbReference type="GO" id="GO:0030170">
    <property type="term" value="F:pyridoxal phosphate binding"/>
    <property type="evidence" value="ECO:0007669"/>
    <property type="project" value="InterPro"/>
</dbReference>
<dbReference type="PANTHER" id="PTHR43795">
    <property type="entry name" value="BIFUNCTIONAL ASPARTATE AMINOTRANSFERASE AND GLUTAMATE/ASPARTATE-PREPHENATE AMINOTRANSFERASE-RELATED"/>
    <property type="match status" value="1"/>
</dbReference>
<dbReference type="InterPro" id="IPR015422">
    <property type="entry name" value="PyrdxlP-dep_Trfase_small"/>
</dbReference>
<keyword evidence="4" id="KW-0808">Transferase</keyword>
<dbReference type="EMBL" id="VFLP01000053">
    <property type="protein sequence ID" value="TRX90651.1"/>
    <property type="molecule type" value="Genomic_DNA"/>
</dbReference>
<proteinExistence type="inferred from homology"/>
<gene>
    <name evidence="7" type="ORF">FHL15_008426</name>
</gene>
<evidence type="ECO:0000256" key="2">
    <source>
        <dbReference type="ARBA" id="ARBA00007441"/>
    </source>
</evidence>
<dbReference type="SUPFAM" id="SSF53383">
    <property type="entry name" value="PLP-dependent transferases"/>
    <property type="match status" value="1"/>
</dbReference>
<protein>
    <recommendedName>
        <fullName evidence="6">Aminotransferase class I/classII large domain-containing protein</fullName>
    </recommendedName>
</protein>
<dbReference type="InterPro" id="IPR015424">
    <property type="entry name" value="PyrdxlP-dep_Trfase"/>
</dbReference>
<keyword evidence="3" id="KW-0032">Aminotransferase</keyword>
<dbReference type="InterPro" id="IPR015421">
    <property type="entry name" value="PyrdxlP-dep_Trfase_major"/>
</dbReference>
<name>A0A553HRS4_9PEZI</name>
<dbReference type="Gene3D" id="3.40.640.10">
    <property type="entry name" value="Type I PLP-dependent aspartate aminotransferase-like (Major domain)"/>
    <property type="match status" value="1"/>
</dbReference>
<dbReference type="InterPro" id="IPR050478">
    <property type="entry name" value="Ethylene_sulfur-biosynth"/>
</dbReference>
<comment type="similarity">
    <text evidence="2">Belongs to the class-I pyridoxal-phosphate-dependent aminotransferase family.</text>
</comment>
<evidence type="ECO:0000256" key="5">
    <source>
        <dbReference type="ARBA" id="ARBA00022898"/>
    </source>
</evidence>
<dbReference type="Gene3D" id="3.90.1150.10">
    <property type="entry name" value="Aspartate Aminotransferase, domain 1"/>
    <property type="match status" value="1"/>
</dbReference>
<dbReference type="PANTHER" id="PTHR43795:SF32">
    <property type="entry name" value="AMINOTRANSFERASE GLII-RELATED"/>
    <property type="match status" value="1"/>
</dbReference>
<organism evidence="7 8">
    <name type="scientific">Xylaria flabelliformis</name>
    <dbReference type="NCBI Taxonomy" id="2512241"/>
    <lineage>
        <taxon>Eukaryota</taxon>
        <taxon>Fungi</taxon>
        <taxon>Dikarya</taxon>
        <taxon>Ascomycota</taxon>
        <taxon>Pezizomycotina</taxon>
        <taxon>Sordariomycetes</taxon>
        <taxon>Xylariomycetidae</taxon>
        <taxon>Xylariales</taxon>
        <taxon>Xylariaceae</taxon>
        <taxon>Xylaria</taxon>
    </lineage>
</organism>
<dbReference type="OrthoDB" id="7042322at2759"/>
<dbReference type="InterPro" id="IPR004839">
    <property type="entry name" value="Aminotransferase_I/II_large"/>
</dbReference>
<keyword evidence="8" id="KW-1185">Reference proteome</keyword>
<evidence type="ECO:0000313" key="8">
    <source>
        <dbReference type="Proteomes" id="UP000319160"/>
    </source>
</evidence>
<comment type="cofactor">
    <cofactor evidence="1">
        <name>pyridoxal 5'-phosphate</name>
        <dbReference type="ChEBI" id="CHEBI:597326"/>
    </cofactor>
</comment>